<reference evidence="2" key="1">
    <citation type="submission" date="2022-06" db="EMBL/GenBank/DDBJ databases">
        <title>Vallitalea longa sp. nov., an anaerobic bacterium isolated from marine sediment.</title>
        <authorList>
            <person name="Hirano S."/>
            <person name="Terahara T."/>
            <person name="Mori K."/>
            <person name="Hamada M."/>
            <person name="Matsumoto R."/>
            <person name="Kobayashi T."/>
        </authorList>
    </citation>
    <scope>NUCLEOTIDE SEQUENCE</scope>
    <source>
        <strain evidence="2">SH18-1</strain>
    </source>
</reference>
<dbReference type="Proteomes" id="UP001144256">
    <property type="component" value="Unassembled WGS sequence"/>
</dbReference>
<keyword evidence="1" id="KW-0812">Transmembrane</keyword>
<proteinExistence type="predicted"/>
<feature type="transmembrane region" description="Helical" evidence="1">
    <location>
        <begin position="124"/>
        <end position="142"/>
    </location>
</feature>
<evidence type="ECO:0000256" key="1">
    <source>
        <dbReference type="SAM" id="Phobius"/>
    </source>
</evidence>
<name>A0A9W5YGY3_9FIRM</name>
<evidence type="ECO:0000313" key="2">
    <source>
        <dbReference type="EMBL" id="GKX30973.1"/>
    </source>
</evidence>
<keyword evidence="1" id="KW-1133">Transmembrane helix</keyword>
<dbReference type="RefSeq" id="WP_281817570.1">
    <property type="nucleotide sequence ID" value="NZ_BRLB01000013.1"/>
</dbReference>
<dbReference type="AlphaFoldDB" id="A0A9W5YGY3"/>
<dbReference type="EMBL" id="BRLB01000013">
    <property type="protein sequence ID" value="GKX30973.1"/>
    <property type="molecule type" value="Genomic_DNA"/>
</dbReference>
<evidence type="ECO:0000313" key="3">
    <source>
        <dbReference type="Proteomes" id="UP001144256"/>
    </source>
</evidence>
<accession>A0A9W5YGY3</accession>
<feature type="transmembrane region" description="Helical" evidence="1">
    <location>
        <begin position="29"/>
        <end position="49"/>
    </location>
</feature>
<protein>
    <submittedName>
        <fullName evidence="2">Uncharacterized protein</fullName>
    </submittedName>
</protein>
<organism evidence="2 3">
    <name type="scientific">Vallitalea longa</name>
    <dbReference type="NCBI Taxonomy" id="2936439"/>
    <lineage>
        <taxon>Bacteria</taxon>
        <taxon>Bacillati</taxon>
        <taxon>Bacillota</taxon>
        <taxon>Clostridia</taxon>
        <taxon>Lachnospirales</taxon>
        <taxon>Vallitaleaceae</taxon>
        <taxon>Vallitalea</taxon>
    </lineage>
</organism>
<gene>
    <name evidence="2" type="ORF">SH1V18_34530</name>
</gene>
<feature type="transmembrane region" description="Helical" evidence="1">
    <location>
        <begin position="55"/>
        <end position="77"/>
    </location>
</feature>
<sequence>MDHNKKIRWEYEGKPDYINGTGAYTEEKVLGYIGGALLPALMIFQLAMGHMQWNIVQIIIGLYFALDLGGGLVSNALNSCKRYYDTPIKPEEKGFAGAVKKLPVFIALHVHPLVIGLLFNDMNWAYAFTWYAAFLISVFIVYKTPLYLKRAVGKLLAMIAIVASIYLFTPVPGFEWFIPVLFMKIITGHMIPEEPYDK</sequence>
<comment type="caution">
    <text evidence="2">The sequence shown here is derived from an EMBL/GenBank/DDBJ whole genome shotgun (WGS) entry which is preliminary data.</text>
</comment>
<keyword evidence="1" id="KW-0472">Membrane</keyword>
<keyword evidence="3" id="KW-1185">Reference proteome</keyword>
<feature type="transmembrane region" description="Helical" evidence="1">
    <location>
        <begin position="151"/>
        <end position="168"/>
    </location>
</feature>
<feature type="transmembrane region" description="Helical" evidence="1">
    <location>
        <begin position="98"/>
        <end position="118"/>
    </location>
</feature>